<reference evidence="2 3" key="1">
    <citation type="journal article" date="2018" name="MBio">
        <title>Comparative Genomics Reveals the Core Gene Toolbox for the Fungus-Insect Symbiosis.</title>
        <authorList>
            <person name="Wang Y."/>
            <person name="Stata M."/>
            <person name="Wang W."/>
            <person name="Stajich J.E."/>
            <person name="White M.M."/>
            <person name="Moncalvo J.M."/>
        </authorList>
    </citation>
    <scope>NUCLEOTIDE SEQUENCE [LARGE SCALE GENOMIC DNA]</scope>
    <source>
        <strain evidence="2 3">AUS-77-4</strain>
    </source>
</reference>
<evidence type="ECO:0000313" key="2">
    <source>
        <dbReference type="EMBL" id="PVU91256.1"/>
    </source>
</evidence>
<comment type="caution">
    <text evidence="2">The sequence shown here is derived from an EMBL/GenBank/DDBJ whole genome shotgun (WGS) entry which is preliminary data.</text>
</comment>
<gene>
    <name evidence="2" type="ORF">BB559_004235</name>
    <name evidence="1" type="ORF">BB559_005375</name>
</gene>
<protein>
    <submittedName>
        <fullName evidence="2">Uncharacterized protein</fullName>
    </submittedName>
</protein>
<dbReference type="Proteomes" id="UP000245699">
    <property type="component" value="Unassembled WGS sequence"/>
</dbReference>
<name>A0A2T9YFX9_9FUNG</name>
<dbReference type="EMBL" id="MBFT01000593">
    <property type="protein sequence ID" value="PVU88832.1"/>
    <property type="molecule type" value="Genomic_DNA"/>
</dbReference>
<evidence type="ECO:0000313" key="1">
    <source>
        <dbReference type="EMBL" id="PVU88832.1"/>
    </source>
</evidence>
<accession>A0A2T9YFX9</accession>
<dbReference type="EMBL" id="MBFT01000433">
    <property type="protein sequence ID" value="PVU91256.1"/>
    <property type="molecule type" value="Genomic_DNA"/>
</dbReference>
<evidence type="ECO:0000313" key="3">
    <source>
        <dbReference type="Proteomes" id="UP000245699"/>
    </source>
</evidence>
<proteinExistence type="predicted"/>
<sequence>MLVEPIIKSNINSTAKNESKTTSYSRTYPALPTPISSNSFAALEDLEEINENKNNKKDIHMVYNADSENSTNCYSLNKKLKTKQYHKMVIKR</sequence>
<organism evidence="2 3">
    <name type="scientific">Furculomyces boomerangus</name>
    <dbReference type="NCBI Taxonomy" id="61424"/>
    <lineage>
        <taxon>Eukaryota</taxon>
        <taxon>Fungi</taxon>
        <taxon>Fungi incertae sedis</taxon>
        <taxon>Zoopagomycota</taxon>
        <taxon>Kickxellomycotina</taxon>
        <taxon>Harpellomycetes</taxon>
        <taxon>Harpellales</taxon>
        <taxon>Harpellaceae</taxon>
        <taxon>Furculomyces</taxon>
    </lineage>
</organism>
<dbReference type="AlphaFoldDB" id="A0A2T9YFX9"/>
<keyword evidence="3" id="KW-1185">Reference proteome</keyword>